<dbReference type="AlphaFoldDB" id="A0A226DYQ4"/>
<comment type="caution">
    <text evidence="1">The sequence shown here is derived from an EMBL/GenBank/DDBJ whole genome shotgun (WGS) entry which is preliminary data.</text>
</comment>
<protein>
    <submittedName>
        <fullName evidence="1">Uncharacterized protein</fullName>
    </submittedName>
</protein>
<evidence type="ECO:0000313" key="2">
    <source>
        <dbReference type="Proteomes" id="UP000198287"/>
    </source>
</evidence>
<evidence type="ECO:0000313" key="1">
    <source>
        <dbReference type="EMBL" id="OXA49821.1"/>
    </source>
</evidence>
<proteinExistence type="predicted"/>
<name>A0A226DYQ4_FOLCA</name>
<accession>A0A226DYQ4</accession>
<dbReference type="Proteomes" id="UP000198287">
    <property type="component" value="Unassembled WGS sequence"/>
</dbReference>
<reference evidence="1 2" key="1">
    <citation type="submission" date="2015-12" db="EMBL/GenBank/DDBJ databases">
        <title>The genome of Folsomia candida.</title>
        <authorList>
            <person name="Faddeeva A."/>
            <person name="Derks M.F."/>
            <person name="Anvar Y."/>
            <person name="Smit S."/>
            <person name="Van Straalen N."/>
            <person name="Roelofs D."/>
        </authorList>
    </citation>
    <scope>NUCLEOTIDE SEQUENCE [LARGE SCALE GENOMIC DNA]</scope>
    <source>
        <strain evidence="1 2">VU population</strain>
        <tissue evidence="1">Whole body</tissue>
    </source>
</reference>
<organism evidence="1 2">
    <name type="scientific">Folsomia candida</name>
    <name type="common">Springtail</name>
    <dbReference type="NCBI Taxonomy" id="158441"/>
    <lineage>
        <taxon>Eukaryota</taxon>
        <taxon>Metazoa</taxon>
        <taxon>Ecdysozoa</taxon>
        <taxon>Arthropoda</taxon>
        <taxon>Hexapoda</taxon>
        <taxon>Collembola</taxon>
        <taxon>Entomobryomorpha</taxon>
        <taxon>Isotomoidea</taxon>
        <taxon>Isotomidae</taxon>
        <taxon>Proisotominae</taxon>
        <taxon>Folsomia</taxon>
    </lineage>
</organism>
<gene>
    <name evidence="1" type="ORF">Fcan01_15860</name>
</gene>
<dbReference type="EMBL" id="LNIX01000010">
    <property type="protein sequence ID" value="OXA49821.1"/>
    <property type="molecule type" value="Genomic_DNA"/>
</dbReference>
<sequence>MEALPPKHIPLFRTNFYSNLQQYSKTSSNLNSTLLPLDNNDTYHHHISFDTSLGLLTILSSISRMHILYAVDHFMLTAAMGLWVPCRYFGNVLITRQDLVLPQVLEIYGDLKVLSDLLNEAFDRLVTPHLVAILLYYSTHVMDLVSHESTMDRILLLACTVINAGTLYFAAESCLYVGGPSMLYWVETLKKWISNKLNQSDATFVKDQSASTISPLIAMQIKQELADYPVRLSGRGMFVMNYSLVISSEVQACNTFSFLKTLPALLKA</sequence>
<keyword evidence="2" id="KW-1185">Reference proteome</keyword>